<gene>
    <name evidence="1" type="primary">A06p050150.1_BraROA</name>
    <name evidence="1" type="ORF">IGI04_024822</name>
</gene>
<evidence type="ECO:0000313" key="1">
    <source>
        <dbReference type="EMBL" id="KAG5394859.1"/>
    </source>
</evidence>
<reference evidence="1 2" key="1">
    <citation type="submission" date="2021-03" db="EMBL/GenBank/DDBJ databases">
        <authorList>
            <person name="King G.J."/>
            <person name="Bancroft I."/>
            <person name="Baten A."/>
            <person name="Bloomfield J."/>
            <person name="Borpatragohain P."/>
            <person name="He Z."/>
            <person name="Irish N."/>
            <person name="Irwin J."/>
            <person name="Liu K."/>
            <person name="Mauleon R.P."/>
            <person name="Moore J."/>
            <person name="Morris R."/>
            <person name="Ostergaard L."/>
            <person name="Wang B."/>
            <person name="Wells R."/>
        </authorList>
    </citation>
    <scope>NUCLEOTIDE SEQUENCE [LARGE SCALE GENOMIC DNA]</scope>
    <source>
        <strain evidence="1">R-o-18</strain>
        <tissue evidence="1">Leaf</tissue>
    </source>
</reference>
<accession>A0ABQ7MBA0</accession>
<dbReference type="PANTHER" id="PTHR34959:SF12">
    <property type="entry name" value="LAZY1"/>
    <property type="match status" value="1"/>
</dbReference>
<protein>
    <submittedName>
        <fullName evidence="1">Uncharacterized protein</fullName>
    </submittedName>
</protein>
<organism evidence="1 2">
    <name type="scientific">Brassica rapa subsp. trilocularis</name>
    <dbReference type="NCBI Taxonomy" id="1813537"/>
    <lineage>
        <taxon>Eukaryota</taxon>
        <taxon>Viridiplantae</taxon>
        <taxon>Streptophyta</taxon>
        <taxon>Embryophyta</taxon>
        <taxon>Tracheophyta</taxon>
        <taxon>Spermatophyta</taxon>
        <taxon>Magnoliopsida</taxon>
        <taxon>eudicotyledons</taxon>
        <taxon>Gunneridae</taxon>
        <taxon>Pentapetalae</taxon>
        <taxon>rosids</taxon>
        <taxon>malvids</taxon>
        <taxon>Brassicales</taxon>
        <taxon>Brassicaceae</taxon>
        <taxon>Brassiceae</taxon>
        <taxon>Brassica</taxon>
    </lineage>
</organism>
<name>A0ABQ7MBA0_BRACM</name>
<proteinExistence type="predicted"/>
<comment type="caution">
    <text evidence="1">The sequence shown here is derived from an EMBL/GenBank/DDBJ whole genome shotgun (WGS) entry which is preliminary data.</text>
</comment>
<sequence>MKLLSWIRTIKQNGLDQSKEFKGNFCCLRARVSSEVQDIRTNSFSFYGPSHDPKPPEADEELEFDHEDGFGGFLTIGTLGRDPETPRFTSVAKEDVTGVHRDIAKLITVKLDKLLEEYPEDSSSKQVERSNAKEHRESVDVCKDRIEFTKSSKEVKKKEGLLASLFKRSKTVEGECNTLKKHGTGDLIKTVFEKLHMSSSKTIKDDNDDYMHKKKDIRKNVQNFRSKVHPVLCTPARDDSEVDDRRSCTNLKDPPALNGGFLVSSSISEANWKREKWIKTDAECKSRSILYTQHLNTNLFYFRLSRILFWNFEDQHTLQQTYIDVLL</sequence>
<dbReference type="EMBL" id="JADBGQ010000006">
    <property type="protein sequence ID" value="KAG5394859.1"/>
    <property type="molecule type" value="Genomic_DNA"/>
</dbReference>
<dbReference type="PANTHER" id="PTHR34959">
    <property type="entry name" value="PROTEIN LAZY 1"/>
    <property type="match status" value="1"/>
</dbReference>
<dbReference type="InterPro" id="IPR038928">
    <property type="entry name" value="LAZY1"/>
</dbReference>
<keyword evidence="2" id="KW-1185">Reference proteome</keyword>
<dbReference type="Proteomes" id="UP000823674">
    <property type="component" value="Chromosome A06"/>
</dbReference>
<evidence type="ECO:0000313" key="2">
    <source>
        <dbReference type="Proteomes" id="UP000823674"/>
    </source>
</evidence>